<dbReference type="Gene3D" id="2.40.420.20">
    <property type="match status" value="1"/>
</dbReference>
<proteinExistence type="inferred from homology"/>
<dbReference type="InterPro" id="IPR058625">
    <property type="entry name" value="MdtA-like_BSH"/>
</dbReference>
<keyword evidence="2" id="KW-0175">Coiled coil</keyword>
<dbReference type="Pfam" id="PF25917">
    <property type="entry name" value="BSH_RND"/>
    <property type="match status" value="1"/>
</dbReference>
<protein>
    <submittedName>
        <fullName evidence="4">Efflux RND transporter periplasmic adaptor subunit</fullName>
    </submittedName>
</protein>
<dbReference type="Proteomes" id="UP000594778">
    <property type="component" value="Chromosome"/>
</dbReference>
<feature type="domain" description="Multidrug resistance protein MdtA-like barrel-sandwich hybrid" evidence="3">
    <location>
        <begin position="76"/>
        <end position="206"/>
    </location>
</feature>
<evidence type="ECO:0000313" key="5">
    <source>
        <dbReference type="Proteomes" id="UP000594778"/>
    </source>
</evidence>
<dbReference type="SUPFAM" id="SSF111369">
    <property type="entry name" value="HlyD-like secretion proteins"/>
    <property type="match status" value="1"/>
</dbReference>
<evidence type="ECO:0000313" key="4">
    <source>
        <dbReference type="EMBL" id="QPS09077.1"/>
    </source>
</evidence>
<evidence type="ECO:0000256" key="1">
    <source>
        <dbReference type="ARBA" id="ARBA00009477"/>
    </source>
</evidence>
<dbReference type="Gene3D" id="2.40.30.170">
    <property type="match status" value="1"/>
</dbReference>
<gene>
    <name evidence="4" type="ORF">I6G66_03205</name>
</gene>
<dbReference type="RefSeq" id="WP_197956131.1">
    <property type="nucleotide sequence ID" value="NZ_CP065668.1"/>
</dbReference>
<dbReference type="NCBIfam" id="TIGR01730">
    <property type="entry name" value="RND_mfp"/>
    <property type="match status" value="1"/>
</dbReference>
<comment type="similarity">
    <text evidence="1">Belongs to the membrane fusion protein (MFP) (TC 8.A.1) family.</text>
</comment>
<reference evidence="4 5" key="1">
    <citation type="submission" date="2020-12" db="EMBL/GenBank/DDBJ databases">
        <title>FDA dAtabase for Regulatory Grade micrObial Sequences (FDA-ARGOS): Supporting development and validation of Infectious Disease Dx tests.</title>
        <authorList>
            <person name="Sproer C."/>
            <person name="Gronow S."/>
            <person name="Severitt S."/>
            <person name="Schroder I."/>
            <person name="Tallon L."/>
            <person name="Sadzewicz L."/>
            <person name="Zhao X."/>
            <person name="Boylan J."/>
            <person name="Ott S."/>
            <person name="Bowen H."/>
            <person name="Vavikolanu K."/>
            <person name="Mehta A."/>
            <person name="Aluvathingal J."/>
            <person name="Nadendla S."/>
            <person name="Lowell S."/>
            <person name="Myers T."/>
            <person name="Yan Y."/>
            <person name="Sichtig H."/>
        </authorList>
    </citation>
    <scope>NUCLEOTIDE SEQUENCE [LARGE SCALE GENOMIC DNA]</scope>
    <source>
        <strain evidence="4 5">FDAARGOS_909</strain>
    </source>
</reference>
<dbReference type="GO" id="GO:0015562">
    <property type="term" value="F:efflux transmembrane transporter activity"/>
    <property type="evidence" value="ECO:0007669"/>
    <property type="project" value="TreeGrafter"/>
</dbReference>
<sequence length="416" mass="43888">MKRRTGWLIGLALLIAIGASVWRAASTRHSKQSAIAAATQPREMPVRVGPQEVVQLQPRQLQLTVPVSGVVQAVRSAVVKAYVAGELRGLQVREGDSVRKGQELARVDATEVEARWRQTRQQADAAQAQLQLAQRQHDNNQALVTQGFISTTALATSQSNLDAARANLAAAQAAADVARKSVTDSVLRSPMDGQVSQRLVQDGERVGVETRVLEIVDPSDLEVVAQLAPADSVRVQVGQQAQLQIQGAGDDVAAVPARVVRINPSAQAGSRSVAVYLRVQDAPVNAGAAGRSIPIVRPGLYLQGSIVTGQTEQLAVPLTAVRTDQPQPYVQLLQTSGESEADKTLLRVQHRPVTLGSQSAQDGATWIAVSSGLQAGDRVLAGSVGGLRAGTAVQLQPLQPLQQVQQPQAAPAPGAR</sequence>
<evidence type="ECO:0000259" key="3">
    <source>
        <dbReference type="Pfam" id="PF25917"/>
    </source>
</evidence>
<dbReference type="PANTHER" id="PTHR30469">
    <property type="entry name" value="MULTIDRUG RESISTANCE PROTEIN MDTA"/>
    <property type="match status" value="1"/>
</dbReference>
<feature type="coiled-coil region" evidence="2">
    <location>
        <begin position="116"/>
        <end position="181"/>
    </location>
</feature>
<evidence type="ECO:0000256" key="2">
    <source>
        <dbReference type="SAM" id="Coils"/>
    </source>
</evidence>
<accession>A0A7T2S567</accession>
<name>A0A7T2S567_DELAC</name>
<dbReference type="Gene3D" id="2.40.50.100">
    <property type="match status" value="1"/>
</dbReference>
<dbReference type="GO" id="GO:1990281">
    <property type="term" value="C:efflux pump complex"/>
    <property type="evidence" value="ECO:0007669"/>
    <property type="project" value="TreeGrafter"/>
</dbReference>
<dbReference type="Gene3D" id="1.10.287.470">
    <property type="entry name" value="Helix hairpin bin"/>
    <property type="match status" value="1"/>
</dbReference>
<dbReference type="AlphaFoldDB" id="A0A7T2S567"/>
<organism evidence="4 5">
    <name type="scientific">Delftia acidovorans</name>
    <name type="common">Pseudomonas acidovorans</name>
    <name type="synonym">Comamonas acidovorans</name>
    <dbReference type="NCBI Taxonomy" id="80866"/>
    <lineage>
        <taxon>Bacteria</taxon>
        <taxon>Pseudomonadati</taxon>
        <taxon>Pseudomonadota</taxon>
        <taxon>Betaproteobacteria</taxon>
        <taxon>Burkholderiales</taxon>
        <taxon>Comamonadaceae</taxon>
        <taxon>Delftia</taxon>
    </lineage>
</organism>
<dbReference type="EMBL" id="CP065668">
    <property type="protein sequence ID" value="QPS09077.1"/>
    <property type="molecule type" value="Genomic_DNA"/>
</dbReference>
<dbReference type="InterPro" id="IPR006143">
    <property type="entry name" value="RND_pump_MFP"/>
</dbReference>